<proteinExistence type="inferred from homology"/>
<evidence type="ECO:0000256" key="7">
    <source>
        <dbReference type="RuleBase" id="RU365095"/>
    </source>
</evidence>
<gene>
    <name evidence="7 9" type="primary">pgl</name>
    <name evidence="9" type="ORF">GEV26_07905</name>
</gene>
<feature type="domain" description="Glucosamine/galactosamine-6-phosphate isomerase" evidence="8">
    <location>
        <begin position="8"/>
        <end position="221"/>
    </location>
</feature>
<evidence type="ECO:0000256" key="2">
    <source>
        <dbReference type="ARBA" id="ARBA00002681"/>
    </source>
</evidence>
<dbReference type="GO" id="GO:0006098">
    <property type="term" value="P:pentose-phosphate shunt"/>
    <property type="evidence" value="ECO:0007669"/>
    <property type="project" value="UniProtKB-UniPathway"/>
</dbReference>
<dbReference type="GO" id="GO:0005975">
    <property type="term" value="P:carbohydrate metabolic process"/>
    <property type="evidence" value="ECO:0007669"/>
    <property type="project" value="UniProtKB-UniRule"/>
</dbReference>
<evidence type="ECO:0000313" key="10">
    <source>
        <dbReference type="Proteomes" id="UP000392064"/>
    </source>
</evidence>
<dbReference type="InterPro" id="IPR005900">
    <property type="entry name" value="6-phosphogluconolactonase_DevB"/>
</dbReference>
<keyword evidence="10" id="KW-1185">Reference proteome</keyword>
<comment type="pathway">
    <text evidence="3 7">Carbohydrate degradation; pentose phosphate pathway; D-ribulose 5-phosphate from D-glucose 6-phosphate (oxidative stage): step 2/3.</text>
</comment>
<comment type="catalytic activity">
    <reaction evidence="1 7">
        <text>6-phospho-D-glucono-1,5-lactone + H2O = 6-phospho-D-gluconate + H(+)</text>
        <dbReference type="Rhea" id="RHEA:12556"/>
        <dbReference type="ChEBI" id="CHEBI:15377"/>
        <dbReference type="ChEBI" id="CHEBI:15378"/>
        <dbReference type="ChEBI" id="CHEBI:57955"/>
        <dbReference type="ChEBI" id="CHEBI:58759"/>
        <dbReference type="EC" id="3.1.1.31"/>
    </reaction>
</comment>
<dbReference type="CDD" id="cd01400">
    <property type="entry name" value="6PGL"/>
    <property type="match status" value="1"/>
</dbReference>
<dbReference type="SUPFAM" id="SSF100950">
    <property type="entry name" value="NagB/RpiA/CoA transferase-like"/>
    <property type="match status" value="1"/>
</dbReference>
<dbReference type="PANTHER" id="PTHR11054">
    <property type="entry name" value="6-PHOSPHOGLUCONOLACTONASE"/>
    <property type="match status" value="1"/>
</dbReference>
<dbReference type="AlphaFoldDB" id="A0A5Q2MLP0"/>
<evidence type="ECO:0000256" key="6">
    <source>
        <dbReference type="ARBA" id="ARBA00020337"/>
    </source>
</evidence>
<reference evidence="9 10" key="1">
    <citation type="submission" date="2019-11" db="EMBL/GenBank/DDBJ databases">
        <authorList>
            <person name="Li J."/>
        </authorList>
    </citation>
    <scope>NUCLEOTIDE SEQUENCE [LARGE SCALE GENOMIC DNA]</scope>
    <source>
        <strain evidence="9 10">MF47</strain>
    </source>
</reference>
<dbReference type="EMBL" id="CP045737">
    <property type="protein sequence ID" value="QGG41295.1"/>
    <property type="molecule type" value="Genomic_DNA"/>
</dbReference>
<dbReference type="GO" id="GO:0017057">
    <property type="term" value="F:6-phosphogluconolactonase activity"/>
    <property type="evidence" value="ECO:0007669"/>
    <property type="project" value="UniProtKB-UniRule"/>
</dbReference>
<comment type="similarity">
    <text evidence="4 7">Belongs to the glucosamine/galactosamine-6-phosphate isomerase family. 6-phosphogluconolactonase subfamily.</text>
</comment>
<dbReference type="KEGG" id="aef:GEV26_07905"/>
<dbReference type="EC" id="3.1.1.31" evidence="5 7"/>
<evidence type="ECO:0000256" key="5">
    <source>
        <dbReference type="ARBA" id="ARBA00013198"/>
    </source>
</evidence>
<accession>A0A5Q2MLP0</accession>
<comment type="function">
    <text evidence="2 7">Hydrolysis of 6-phosphogluconolactone to 6-phosphogluconate.</text>
</comment>
<keyword evidence="7 9" id="KW-0378">Hydrolase</keyword>
<dbReference type="InterPro" id="IPR006148">
    <property type="entry name" value="Glc/Gal-6P_isomerase"/>
</dbReference>
<evidence type="ECO:0000256" key="1">
    <source>
        <dbReference type="ARBA" id="ARBA00000832"/>
    </source>
</evidence>
<protein>
    <recommendedName>
        <fullName evidence="6 7">6-phosphogluconolactonase</fullName>
        <shortName evidence="7">6PGL</shortName>
        <ecNumber evidence="5 7">3.1.1.31</ecNumber>
    </recommendedName>
</protein>
<organism evidence="9 10">
    <name type="scientific">Aeromicrobium yanjiei</name>
    <dbReference type="NCBI Taxonomy" id="2662028"/>
    <lineage>
        <taxon>Bacteria</taxon>
        <taxon>Bacillati</taxon>
        <taxon>Actinomycetota</taxon>
        <taxon>Actinomycetes</taxon>
        <taxon>Propionibacteriales</taxon>
        <taxon>Nocardioidaceae</taxon>
        <taxon>Aeromicrobium</taxon>
    </lineage>
</organism>
<dbReference type="Gene3D" id="3.40.50.1360">
    <property type="match status" value="1"/>
</dbReference>
<dbReference type="Proteomes" id="UP000392064">
    <property type="component" value="Chromosome"/>
</dbReference>
<evidence type="ECO:0000256" key="4">
    <source>
        <dbReference type="ARBA" id="ARBA00010662"/>
    </source>
</evidence>
<dbReference type="InterPro" id="IPR039104">
    <property type="entry name" value="6PGL"/>
</dbReference>
<sequence length="234" mass="24986">MTTEVWPTAEELAAVIAQRITDKVAEVQREGRTPTIVLTGGTIAIDAYEQISGGDVDWTDVDFYWGDERFVPAGDADRNDRQAKDAFLDRLGVPADRIHAMPAADGGLAIGEAADRYAAELPGEPFDLVLLGVGPDGHIASLFPGHPQVHETKRLAVEVLDSPKPPPERISLTYPALRNAQSVWLIVAGEGKAEAVARAHADGTIEDTPASGVQGLAETVWLVDVPASALIVRR</sequence>
<dbReference type="PANTHER" id="PTHR11054:SF0">
    <property type="entry name" value="6-PHOSPHOGLUCONOLACTONASE"/>
    <property type="match status" value="1"/>
</dbReference>
<dbReference type="RefSeq" id="WP_153652563.1">
    <property type="nucleotide sequence ID" value="NZ_CP045737.1"/>
</dbReference>
<dbReference type="UniPathway" id="UPA00115">
    <property type="reaction ID" value="UER00409"/>
</dbReference>
<evidence type="ECO:0000313" key="9">
    <source>
        <dbReference type="EMBL" id="QGG41295.1"/>
    </source>
</evidence>
<name>A0A5Q2MLP0_9ACTN</name>
<evidence type="ECO:0000259" key="8">
    <source>
        <dbReference type="Pfam" id="PF01182"/>
    </source>
</evidence>
<dbReference type="Pfam" id="PF01182">
    <property type="entry name" value="Glucosamine_iso"/>
    <property type="match status" value="1"/>
</dbReference>
<dbReference type="InterPro" id="IPR037171">
    <property type="entry name" value="NagB/RpiA_transferase-like"/>
</dbReference>
<dbReference type="NCBIfam" id="TIGR01198">
    <property type="entry name" value="pgl"/>
    <property type="match status" value="1"/>
</dbReference>
<evidence type="ECO:0000256" key="3">
    <source>
        <dbReference type="ARBA" id="ARBA00004961"/>
    </source>
</evidence>